<keyword evidence="2" id="KW-1185">Reference proteome</keyword>
<dbReference type="Proteomes" id="UP000799444">
    <property type="component" value="Unassembled WGS sequence"/>
</dbReference>
<proteinExistence type="predicted"/>
<dbReference type="AlphaFoldDB" id="A0A9P4QYM6"/>
<accession>A0A9P4QYM6</accession>
<gene>
    <name evidence="1" type="ORF">EJ04DRAFT_274709</name>
</gene>
<dbReference type="OrthoDB" id="3796306at2759"/>
<organism evidence="1 2">
    <name type="scientific">Polyplosphaeria fusca</name>
    <dbReference type="NCBI Taxonomy" id="682080"/>
    <lineage>
        <taxon>Eukaryota</taxon>
        <taxon>Fungi</taxon>
        <taxon>Dikarya</taxon>
        <taxon>Ascomycota</taxon>
        <taxon>Pezizomycotina</taxon>
        <taxon>Dothideomycetes</taxon>
        <taxon>Pleosporomycetidae</taxon>
        <taxon>Pleosporales</taxon>
        <taxon>Tetraplosphaeriaceae</taxon>
        <taxon>Polyplosphaeria</taxon>
    </lineage>
</organism>
<protein>
    <submittedName>
        <fullName evidence="1">Uncharacterized protein</fullName>
    </submittedName>
</protein>
<sequence length="298" mass="32489">MSGIEVIGAVAASAQLAGYFIKIPAAVQELREHIQYFPGRIQSYAILLESLSKTLEYIKRQKTLNTHDIEDRLRSISEKIDHLNNILSPFFATSSRGNPKRYFRIPREKRTEVRIKECFATLEIEKSNLLICMSVAMNAPSTQSMDTGSLETMETLTETTSVKEIVVHSSRTSSATSSPTINPNASSQILPGPSVVLPPYSTTHVPLENIDLNSYQRVVDNVANDNTEAGLIGMGIENGYFLRNQAHRNPIAVIGPSKAGSKGHFVGNSACGNGLAIIGPADLEGLGSLQDLRKKYTA</sequence>
<evidence type="ECO:0000313" key="1">
    <source>
        <dbReference type="EMBL" id="KAF2733296.1"/>
    </source>
</evidence>
<comment type="caution">
    <text evidence="1">The sequence shown here is derived from an EMBL/GenBank/DDBJ whole genome shotgun (WGS) entry which is preliminary data.</text>
</comment>
<dbReference type="EMBL" id="ML996163">
    <property type="protein sequence ID" value="KAF2733296.1"/>
    <property type="molecule type" value="Genomic_DNA"/>
</dbReference>
<evidence type="ECO:0000313" key="2">
    <source>
        <dbReference type="Proteomes" id="UP000799444"/>
    </source>
</evidence>
<reference evidence="1" key="1">
    <citation type="journal article" date="2020" name="Stud. Mycol.">
        <title>101 Dothideomycetes genomes: a test case for predicting lifestyles and emergence of pathogens.</title>
        <authorList>
            <person name="Haridas S."/>
            <person name="Albert R."/>
            <person name="Binder M."/>
            <person name="Bloem J."/>
            <person name="Labutti K."/>
            <person name="Salamov A."/>
            <person name="Andreopoulos B."/>
            <person name="Baker S."/>
            <person name="Barry K."/>
            <person name="Bills G."/>
            <person name="Bluhm B."/>
            <person name="Cannon C."/>
            <person name="Castanera R."/>
            <person name="Culley D."/>
            <person name="Daum C."/>
            <person name="Ezra D."/>
            <person name="Gonzalez J."/>
            <person name="Henrissat B."/>
            <person name="Kuo A."/>
            <person name="Liang C."/>
            <person name="Lipzen A."/>
            <person name="Lutzoni F."/>
            <person name="Magnuson J."/>
            <person name="Mondo S."/>
            <person name="Nolan M."/>
            <person name="Ohm R."/>
            <person name="Pangilinan J."/>
            <person name="Park H.-J."/>
            <person name="Ramirez L."/>
            <person name="Alfaro M."/>
            <person name="Sun H."/>
            <person name="Tritt A."/>
            <person name="Yoshinaga Y."/>
            <person name="Zwiers L.-H."/>
            <person name="Turgeon B."/>
            <person name="Goodwin S."/>
            <person name="Spatafora J."/>
            <person name="Crous P."/>
            <person name="Grigoriev I."/>
        </authorList>
    </citation>
    <scope>NUCLEOTIDE SEQUENCE</scope>
    <source>
        <strain evidence="1">CBS 125425</strain>
    </source>
</reference>
<name>A0A9P4QYM6_9PLEO</name>